<organism evidence="3 4">
    <name type="scientific">Arthrobacter gallicola</name>
    <dbReference type="NCBI Taxonomy" id="2762225"/>
    <lineage>
        <taxon>Bacteria</taxon>
        <taxon>Bacillati</taxon>
        <taxon>Actinomycetota</taxon>
        <taxon>Actinomycetes</taxon>
        <taxon>Micrococcales</taxon>
        <taxon>Micrococcaceae</taxon>
        <taxon>Arthrobacter</taxon>
    </lineage>
</organism>
<dbReference type="SUPFAM" id="SSF53474">
    <property type="entry name" value="alpha/beta-Hydrolases"/>
    <property type="match status" value="1"/>
</dbReference>
<dbReference type="InterPro" id="IPR017208">
    <property type="entry name" value="UCP037442_abhydr"/>
</dbReference>
<protein>
    <submittedName>
        <fullName evidence="3">Alpha/beta fold hydrolase</fullName>
    </submittedName>
</protein>
<sequence>MPEPVRDRSGSNVPAATPAENQSGGNVPGPNQPAPGRPTPAAARPEPAPPTSAEHAPNHPKAAVVIHPATAVPERLYNGFAEYLAGEGFAVLTYDYRGTGASGAAKENRRLRMRDWMDDDVPATAEWMRERFAHLPQVAVGHSLGGHALALNNGTEGLQGFMTVASHAGVSAAIPNRTERARVELILRVLGPGAARLLGYVPGRKLGLGEDMPAAAMLEWSKWSRTPGYFFDDPTMHARERTAQVRTKVLCVGLDDDPWATPEQIGVISRQLVNAKVQTRTYAPADAGVTAIGHMGYFRRGPGAVLWPEAAAWLAATAGVAA</sequence>
<feature type="compositionally biased region" description="Polar residues" evidence="1">
    <location>
        <begin position="10"/>
        <end position="25"/>
    </location>
</feature>
<dbReference type="Pfam" id="PF12146">
    <property type="entry name" value="Hydrolase_4"/>
    <property type="match status" value="1"/>
</dbReference>
<keyword evidence="3" id="KW-0378">Hydrolase</keyword>
<proteinExistence type="predicted"/>
<evidence type="ECO:0000313" key="3">
    <source>
        <dbReference type="EMBL" id="MBD7994545.1"/>
    </source>
</evidence>
<dbReference type="InterPro" id="IPR029058">
    <property type="entry name" value="AB_hydrolase_fold"/>
</dbReference>
<keyword evidence="4" id="KW-1185">Reference proteome</keyword>
<dbReference type="EMBL" id="JACSQD010000002">
    <property type="protein sequence ID" value="MBD7994545.1"/>
    <property type="molecule type" value="Genomic_DNA"/>
</dbReference>
<evidence type="ECO:0000313" key="4">
    <source>
        <dbReference type="Proteomes" id="UP000609874"/>
    </source>
</evidence>
<dbReference type="GO" id="GO:0016787">
    <property type="term" value="F:hydrolase activity"/>
    <property type="evidence" value="ECO:0007669"/>
    <property type="project" value="UniProtKB-KW"/>
</dbReference>
<evidence type="ECO:0000259" key="2">
    <source>
        <dbReference type="Pfam" id="PF12146"/>
    </source>
</evidence>
<dbReference type="InterPro" id="IPR022742">
    <property type="entry name" value="Hydrolase_4"/>
</dbReference>
<comment type="caution">
    <text evidence="3">The sequence shown here is derived from an EMBL/GenBank/DDBJ whole genome shotgun (WGS) entry which is preliminary data.</text>
</comment>
<dbReference type="Gene3D" id="3.40.50.1820">
    <property type="entry name" value="alpha/beta hydrolase"/>
    <property type="match status" value="1"/>
</dbReference>
<dbReference type="PIRSF" id="PIRSF037442">
    <property type="entry name" value="UCP037442_abhydr"/>
    <property type="match status" value="1"/>
</dbReference>
<name>A0ABR8UQC2_9MICC</name>
<reference evidence="3 4" key="1">
    <citation type="submission" date="2020-08" db="EMBL/GenBank/DDBJ databases">
        <title>A Genomic Blueprint of the Chicken Gut Microbiome.</title>
        <authorList>
            <person name="Gilroy R."/>
            <person name="Ravi A."/>
            <person name="Getino M."/>
            <person name="Pursley I."/>
            <person name="Horton D.L."/>
            <person name="Alikhan N.-F."/>
            <person name="Baker D."/>
            <person name="Gharbi K."/>
            <person name="Hall N."/>
            <person name="Watson M."/>
            <person name="Adriaenssens E.M."/>
            <person name="Foster-Nyarko E."/>
            <person name="Jarju S."/>
            <person name="Secka A."/>
            <person name="Antonio M."/>
            <person name="Oren A."/>
            <person name="Chaudhuri R."/>
            <person name="La Ragione R.M."/>
            <person name="Hildebrand F."/>
            <person name="Pallen M.J."/>
        </authorList>
    </citation>
    <scope>NUCLEOTIDE SEQUENCE [LARGE SCALE GENOMIC DNA]</scope>
    <source>
        <strain evidence="3 4">Sa2CUA1</strain>
    </source>
</reference>
<feature type="domain" description="Serine aminopeptidase S33" evidence="2">
    <location>
        <begin position="59"/>
        <end position="174"/>
    </location>
</feature>
<feature type="region of interest" description="Disordered" evidence="1">
    <location>
        <begin position="1"/>
        <end position="58"/>
    </location>
</feature>
<accession>A0ABR8UQC2</accession>
<dbReference type="Proteomes" id="UP000609874">
    <property type="component" value="Unassembled WGS sequence"/>
</dbReference>
<gene>
    <name evidence="3" type="ORF">H9639_04470</name>
</gene>
<evidence type="ECO:0000256" key="1">
    <source>
        <dbReference type="SAM" id="MobiDB-lite"/>
    </source>
</evidence>